<accession>A0AAV4D2T4</accession>
<evidence type="ECO:0000313" key="2">
    <source>
        <dbReference type="Proteomes" id="UP000735302"/>
    </source>
</evidence>
<name>A0AAV4D2T4_9GAST</name>
<gene>
    <name evidence="1" type="ORF">PoB_006497900</name>
</gene>
<sequence>MVVLMGGGDSGGKCDGNGSGNNGNCNVMRREAVYQTSIAKFGTSATASTAPTRHKSLKPALSWSEMLVAVNSESALRSAATLLSRVQALPCLMEGQKARDRLDDWVHTQNQTKSRMPTSYWLYSWHQCMEHSGSTRALA</sequence>
<dbReference type="Proteomes" id="UP000735302">
    <property type="component" value="Unassembled WGS sequence"/>
</dbReference>
<keyword evidence="2" id="KW-1185">Reference proteome</keyword>
<proteinExistence type="predicted"/>
<dbReference type="EMBL" id="BLXT01007319">
    <property type="protein sequence ID" value="GFO38474.1"/>
    <property type="molecule type" value="Genomic_DNA"/>
</dbReference>
<comment type="caution">
    <text evidence="1">The sequence shown here is derived from an EMBL/GenBank/DDBJ whole genome shotgun (WGS) entry which is preliminary data.</text>
</comment>
<protein>
    <submittedName>
        <fullName evidence="1">Uncharacterized protein</fullName>
    </submittedName>
</protein>
<reference evidence="1 2" key="1">
    <citation type="journal article" date="2021" name="Elife">
        <title>Chloroplast acquisition without the gene transfer in kleptoplastic sea slugs, Plakobranchus ocellatus.</title>
        <authorList>
            <person name="Maeda T."/>
            <person name="Takahashi S."/>
            <person name="Yoshida T."/>
            <person name="Shimamura S."/>
            <person name="Takaki Y."/>
            <person name="Nagai Y."/>
            <person name="Toyoda A."/>
            <person name="Suzuki Y."/>
            <person name="Arimoto A."/>
            <person name="Ishii H."/>
            <person name="Satoh N."/>
            <person name="Nishiyama T."/>
            <person name="Hasebe M."/>
            <person name="Maruyama T."/>
            <person name="Minagawa J."/>
            <person name="Obokata J."/>
            <person name="Shigenobu S."/>
        </authorList>
    </citation>
    <scope>NUCLEOTIDE SEQUENCE [LARGE SCALE GENOMIC DNA]</scope>
</reference>
<dbReference type="AlphaFoldDB" id="A0AAV4D2T4"/>
<evidence type="ECO:0000313" key="1">
    <source>
        <dbReference type="EMBL" id="GFO38474.1"/>
    </source>
</evidence>
<organism evidence="1 2">
    <name type="scientific">Plakobranchus ocellatus</name>
    <dbReference type="NCBI Taxonomy" id="259542"/>
    <lineage>
        <taxon>Eukaryota</taxon>
        <taxon>Metazoa</taxon>
        <taxon>Spiralia</taxon>
        <taxon>Lophotrochozoa</taxon>
        <taxon>Mollusca</taxon>
        <taxon>Gastropoda</taxon>
        <taxon>Heterobranchia</taxon>
        <taxon>Euthyneura</taxon>
        <taxon>Panpulmonata</taxon>
        <taxon>Sacoglossa</taxon>
        <taxon>Placobranchoidea</taxon>
        <taxon>Plakobranchidae</taxon>
        <taxon>Plakobranchus</taxon>
    </lineage>
</organism>